<dbReference type="PANTHER" id="PTHR24221">
    <property type="entry name" value="ATP-BINDING CASSETTE SUB-FAMILY B"/>
    <property type="match status" value="1"/>
</dbReference>
<feature type="region of interest" description="Disordered" evidence="9">
    <location>
        <begin position="996"/>
        <end position="1030"/>
    </location>
</feature>
<keyword evidence="2" id="KW-0813">Transport</keyword>
<evidence type="ECO:0000256" key="9">
    <source>
        <dbReference type="SAM" id="MobiDB-lite"/>
    </source>
</evidence>
<evidence type="ECO:0000256" key="3">
    <source>
        <dbReference type="ARBA" id="ARBA00022692"/>
    </source>
</evidence>
<dbReference type="InterPro" id="IPR027417">
    <property type="entry name" value="P-loop_NTPase"/>
</dbReference>
<keyword evidence="14" id="KW-1185">Reference proteome</keyword>
<feature type="compositionally biased region" description="Basic residues" evidence="9">
    <location>
        <begin position="1019"/>
        <end position="1030"/>
    </location>
</feature>
<feature type="region of interest" description="Disordered" evidence="9">
    <location>
        <begin position="888"/>
        <end position="943"/>
    </location>
</feature>
<keyword evidence="3 10" id="KW-0812">Transmembrane</keyword>
<dbReference type="Pfam" id="PF00005">
    <property type="entry name" value="ABC_tran"/>
    <property type="match status" value="1"/>
</dbReference>
<keyword evidence="6 10" id="KW-1133">Transmembrane helix</keyword>
<dbReference type="InterPro" id="IPR039421">
    <property type="entry name" value="Type_1_exporter"/>
</dbReference>
<evidence type="ECO:0000259" key="11">
    <source>
        <dbReference type="PROSITE" id="PS50893"/>
    </source>
</evidence>
<dbReference type="FunFam" id="3.40.50.300:FF:000186">
    <property type="entry name" value="ATP-binding cassette sub-family B member 7, mitochondrial"/>
    <property type="match status" value="1"/>
</dbReference>
<dbReference type="SMART" id="SM00382">
    <property type="entry name" value="AAA"/>
    <property type="match status" value="1"/>
</dbReference>
<dbReference type="InterPro" id="IPR017871">
    <property type="entry name" value="ABC_transporter-like_CS"/>
</dbReference>
<dbReference type="OrthoDB" id="6500128at2759"/>
<sequence>MDVVAQPPKVHDHHEAELLIPLGLLSFTIITGLYRYFFVLRVRSYYRPLLSDSNVETDDTTDAEAINGRRHHQRVTTLGRAIYILNHVVLLTYIAGLTVICLRSIIDGVWSGTLLVLYNVMSLVAFTANLILMLVEVGRGGQWSWANYGFWLLALAGESFIGWFHLESFPEVITPEASKYNIALVSIFGIRYGIVVLLALLSQIHRKREAREDDLDASRAFDAGASEDITPGTASSSQPTWATKKLKGTYGTFSAAFGKDPDATKNGVGQGGAMGSTSEEEVEKKLKIEKEERASAFKDFWPKIKRLLPFVYPKDDPWLKFMVFMTFVFLIMGRLINLLVPIMTVWIVGNLYEQGSNFNPGAIVLYIFVRYLQGSSGLVNAARAWCWVPIEQYSNSSLTIHFFEHVHNLSLEFHLNRKTGELLRILDRGTSSIVTLLSTVLFQLLPVILDVLGAVILLCIKWSWKYALIVFITIVSYLIVTIAVTEWRTQFRRAMISFDNEARAKAVDSLLNFETVKYYSAEEFEVSRYRYAIYKYMIADYKSQLTYQMLNLLQSFVITMGMLAGCLLCAYEISQGILGVEHFVAYIMFLNQLYQPLNWFGTYYRMLQQNFVDMEKMIKLLDQNQSVMDIPNAQPLRINAGQVVFENVSFQYDTRQKGLSNINFTVPSGHTVALVGPTGSGKSTILRLLFRFYDVSSGRILIDGQDISKATQASLREQIGVVPQDSVLFNDSIYYNINYGRNSATKYEVESAAKAAQIHDKIQDFPDGYATKVGERGLRLSGGEKQRVAIARTLLKNPPIVLLDEATSALDSTTEGQIQAALATMTENRTTLVVAHRLSTIVHADLILCIKDGAIVEQGTHDQLVEQAIANGGEGVYYEMWKQQIREESGEGSTVEGTISDESDSGKNNNKGKGRKDKGKDAGNGKPIIIEHPTPAPKNTDTATTTTAAGVQEALLSPAVEPSVVDPTEMTQVVVVKPTATTAPAPATPAAVSAIIDEAASTNASGEDSSQPSSGHSTPKPKKKKNKKKN</sequence>
<dbReference type="PROSITE" id="PS50929">
    <property type="entry name" value="ABC_TM1F"/>
    <property type="match status" value="1"/>
</dbReference>
<evidence type="ECO:0000256" key="2">
    <source>
        <dbReference type="ARBA" id="ARBA00022448"/>
    </source>
</evidence>
<evidence type="ECO:0000256" key="5">
    <source>
        <dbReference type="ARBA" id="ARBA00022840"/>
    </source>
</evidence>
<evidence type="ECO:0000313" key="13">
    <source>
        <dbReference type="EMBL" id="KAG0304120.1"/>
    </source>
</evidence>
<dbReference type="GO" id="GO:0005774">
    <property type="term" value="C:vacuolar membrane"/>
    <property type="evidence" value="ECO:0007669"/>
    <property type="project" value="TreeGrafter"/>
</dbReference>
<gene>
    <name evidence="13" type="primary">HMT-1_1</name>
    <name evidence="13" type="ORF">BGZ97_001612</name>
</gene>
<dbReference type="SUPFAM" id="SSF52540">
    <property type="entry name" value="P-loop containing nucleoside triphosphate hydrolases"/>
    <property type="match status" value="1"/>
</dbReference>
<feature type="transmembrane region" description="Helical" evidence="10">
    <location>
        <begin position="466"/>
        <end position="485"/>
    </location>
</feature>
<keyword evidence="4" id="KW-0547">Nucleotide-binding</keyword>
<dbReference type="InterPro" id="IPR011527">
    <property type="entry name" value="ABC1_TM_dom"/>
</dbReference>
<dbReference type="GO" id="GO:0005524">
    <property type="term" value="F:ATP binding"/>
    <property type="evidence" value="ECO:0007669"/>
    <property type="project" value="UniProtKB-KW"/>
</dbReference>
<dbReference type="Gene3D" id="1.20.1560.10">
    <property type="entry name" value="ABC transporter type 1, transmembrane domain"/>
    <property type="match status" value="1"/>
</dbReference>
<reference evidence="13" key="1">
    <citation type="journal article" date="2020" name="Fungal Divers.">
        <title>Resolving the Mortierellaceae phylogeny through synthesis of multi-gene phylogenetics and phylogenomics.</title>
        <authorList>
            <person name="Vandepol N."/>
            <person name="Liber J."/>
            <person name="Desiro A."/>
            <person name="Na H."/>
            <person name="Kennedy M."/>
            <person name="Barry K."/>
            <person name="Grigoriev I.V."/>
            <person name="Miller A.N."/>
            <person name="O'Donnell K."/>
            <person name="Stajich J.E."/>
            <person name="Bonito G."/>
        </authorList>
    </citation>
    <scope>NUCLEOTIDE SEQUENCE</scope>
    <source>
        <strain evidence="13">NVP60</strain>
    </source>
</reference>
<evidence type="ECO:0000256" key="10">
    <source>
        <dbReference type="SAM" id="Phobius"/>
    </source>
</evidence>
<feature type="transmembrane region" description="Helical" evidence="10">
    <location>
        <begin position="81"/>
        <end position="106"/>
    </location>
</feature>
<feature type="transmembrane region" description="Helical" evidence="10">
    <location>
        <begin position="178"/>
        <end position="201"/>
    </location>
</feature>
<evidence type="ECO:0000259" key="12">
    <source>
        <dbReference type="PROSITE" id="PS50929"/>
    </source>
</evidence>
<keyword evidence="5" id="KW-0067">ATP-binding</keyword>
<feature type="transmembrane region" description="Helical" evidence="10">
    <location>
        <begin position="112"/>
        <end position="135"/>
    </location>
</feature>
<evidence type="ECO:0000256" key="8">
    <source>
        <dbReference type="ARBA" id="ARBA00024363"/>
    </source>
</evidence>
<accession>A0A9P6UJ57</accession>
<dbReference type="InterPro" id="IPR036640">
    <property type="entry name" value="ABC1_TM_sf"/>
</dbReference>
<organism evidence="13 14">
    <name type="scientific">Linnemannia gamsii</name>
    <dbReference type="NCBI Taxonomy" id="64522"/>
    <lineage>
        <taxon>Eukaryota</taxon>
        <taxon>Fungi</taxon>
        <taxon>Fungi incertae sedis</taxon>
        <taxon>Mucoromycota</taxon>
        <taxon>Mortierellomycotina</taxon>
        <taxon>Mortierellomycetes</taxon>
        <taxon>Mortierellales</taxon>
        <taxon>Mortierellaceae</taxon>
        <taxon>Linnemannia</taxon>
    </lineage>
</organism>
<dbReference type="AlphaFoldDB" id="A0A9P6UJ57"/>
<dbReference type="PANTHER" id="PTHR24221:SF654">
    <property type="entry name" value="ATP-BINDING CASSETTE SUB-FAMILY B MEMBER 6"/>
    <property type="match status" value="1"/>
</dbReference>
<name>A0A9P6UJ57_9FUNG</name>
<dbReference type="InterPro" id="IPR003439">
    <property type="entry name" value="ABC_transporter-like_ATP-bd"/>
</dbReference>
<dbReference type="CDD" id="cd03253">
    <property type="entry name" value="ABCC_ATM1_transporter"/>
    <property type="match status" value="1"/>
</dbReference>
<feature type="transmembrane region" description="Helical" evidence="10">
    <location>
        <begin position="18"/>
        <end position="37"/>
    </location>
</feature>
<dbReference type="Pfam" id="PF00664">
    <property type="entry name" value="ABC_membrane"/>
    <property type="match status" value="1"/>
</dbReference>
<dbReference type="Proteomes" id="UP000823405">
    <property type="component" value="Unassembled WGS sequence"/>
</dbReference>
<feature type="domain" description="ABC transmembrane type-1" evidence="12">
    <location>
        <begin position="324"/>
        <end position="609"/>
    </location>
</feature>
<dbReference type="GO" id="GO:0015439">
    <property type="term" value="F:ABC-type heme transporter activity"/>
    <property type="evidence" value="ECO:0007669"/>
    <property type="project" value="TreeGrafter"/>
</dbReference>
<feature type="domain" description="ABC transporter" evidence="11">
    <location>
        <begin position="643"/>
        <end position="877"/>
    </location>
</feature>
<dbReference type="Gene3D" id="3.40.50.300">
    <property type="entry name" value="P-loop containing nucleotide triphosphate hydrolases"/>
    <property type="match status" value="1"/>
</dbReference>
<evidence type="ECO:0000313" key="14">
    <source>
        <dbReference type="Proteomes" id="UP000823405"/>
    </source>
</evidence>
<comment type="subcellular location">
    <subcellularLocation>
        <location evidence="1">Membrane</location>
        <topology evidence="1">Multi-pass membrane protein</topology>
    </subcellularLocation>
</comment>
<dbReference type="PROSITE" id="PS00211">
    <property type="entry name" value="ABC_TRANSPORTER_1"/>
    <property type="match status" value="1"/>
</dbReference>
<feature type="transmembrane region" description="Helical" evidence="10">
    <location>
        <begin position="433"/>
        <end position="459"/>
    </location>
</feature>
<dbReference type="SUPFAM" id="SSF90123">
    <property type="entry name" value="ABC transporter transmembrane region"/>
    <property type="match status" value="1"/>
</dbReference>
<proteinExistence type="inferred from homology"/>
<dbReference type="GO" id="GO:0020037">
    <property type="term" value="F:heme binding"/>
    <property type="evidence" value="ECO:0007669"/>
    <property type="project" value="TreeGrafter"/>
</dbReference>
<evidence type="ECO:0000256" key="4">
    <source>
        <dbReference type="ARBA" id="ARBA00022741"/>
    </source>
</evidence>
<evidence type="ECO:0000256" key="7">
    <source>
        <dbReference type="ARBA" id="ARBA00023136"/>
    </source>
</evidence>
<dbReference type="GO" id="GO:0016887">
    <property type="term" value="F:ATP hydrolysis activity"/>
    <property type="evidence" value="ECO:0007669"/>
    <property type="project" value="InterPro"/>
</dbReference>
<feature type="transmembrane region" description="Helical" evidence="10">
    <location>
        <begin position="147"/>
        <end position="166"/>
    </location>
</feature>
<comment type="caution">
    <text evidence="13">The sequence shown here is derived from an EMBL/GenBank/DDBJ whole genome shotgun (WGS) entry which is preliminary data.</text>
</comment>
<evidence type="ECO:0000256" key="1">
    <source>
        <dbReference type="ARBA" id="ARBA00004141"/>
    </source>
</evidence>
<keyword evidence="7 10" id="KW-0472">Membrane</keyword>
<dbReference type="EMBL" id="JAAAIN010001335">
    <property type="protein sequence ID" value="KAG0304120.1"/>
    <property type="molecule type" value="Genomic_DNA"/>
</dbReference>
<dbReference type="InterPro" id="IPR003593">
    <property type="entry name" value="AAA+_ATPase"/>
</dbReference>
<protein>
    <submittedName>
        <fullName evidence="13">Homocysteine S-methyltransferase 1</fullName>
    </submittedName>
</protein>
<dbReference type="PROSITE" id="PS50893">
    <property type="entry name" value="ABC_TRANSPORTER_2"/>
    <property type="match status" value="1"/>
</dbReference>
<evidence type="ECO:0000256" key="6">
    <source>
        <dbReference type="ARBA" id="ARBA00022989"/>
    </source>
</evidence>
<feature type="transmembrane region" description="Helical" evidence="10">
    <location>
        <begin position="321"/>
        <end position="348"/>
    </location>
</feature>
<comment type="similarity">
    <text evidence="8">Belongs to the ABC transporter superfamily. ABCB family. Heavy Metal importer (TC 3.A.1.210) subfamily.</text>
</comment>
<feature type="compositionally biased region" description="Polar residues" evidence="9">
    <location>
        <begin position="1000"/>
        <end position="1017"/>
    </location>
</feature>